<keyword evidence="2 11" id="KW-0690">Ribosome biogenesis</keyword>
<dbReference type="GO" id="GO:0005737">
    <property type="term" value="C:cytoplasm"/>
    <property type="evidence" value="ECO:0007669"/>
    <property type="project" value="UniProtKB-SubCell"/>
</dbReference>
<keyword evidence="9" id="KW-0460">Magnesium</keyword>
<keyword evidence="3 11" id="KW-0698">rRNA processing</keyword>
<dbReference type="GO" id="GO:0046872">
    <property type="term" value="F:metal ion binding"/>
    <property type="evidence" value="ECO:0007669"/>
    <property type="project" value="UniProtKB-KW"/>
</dbReference>
<evidence type="ECO:0000259" key="13">
    <source>
        <dbReference type="PROSITE" id="PS50880"/>
    </source>
</evidence>
<keyword evidence="8 11" id="KW-0378">Hydrolase</keyword>
<dbReference type="PANTHER" id="PTHR39156">
    <property type="entry name" value="RIBONUCLEASE M5"/>
    <property type="match status" value="1"/>
</dbReference>
<evidence type="ECO:0000256" key="10">
    <source>
        <dbReference type="ARBA" id="ARBA00022884"/>
    </source>
</evidence>
<dbReference type="EMBL" id="JRNT01000029">
    <property type="protein sequence ID" value="KGF46712.1"/>
    <property type="molecule type" value="Genomic_DNA"/>
</dbReference>
<keyword evidence="5" id="KW-0479">Metal-binding</keyword>
<reference evidence="14 15" key="1">
    <citation type="submission" date="2014-07" db="EMBL/GenBank/DDBJ databases">
        <authorList>
            <person name="McCorrison J."/>
            <person name="Sanka R."/>
            <person name="Torralba M."/>
            <person name="Gillis M."/>
            <person name="Haft D.H."/>
            <person name="Methe B."/>
            <person name="Sutton G."/>
            <person name="Nelson K.E."/>
        </authorList>
    </citation>
    <scope>NUCLEOTIDE SEQUENCE [LARGE SCALE GENOMIC DNA]</scope>
    <source>
        <strain evidence="14 15">DNF00314</strain>
    </source>
</reference>
<evidence type="ECO:0000256" key="8">
    <source>
        <dbReference type="ARBA" id="ARBA00022801"/>
    </source>
</evidence>
<evidence type="ECO:0000256" key="1">
    <source>
        <dbReference type="ARBA" id="ARBA00022490"/>
    </source>
</evidence>
<proteinExistence type="inferred from homology"/>
<comment type="subcellular location">
    <subcellularLocation>
        <location evidence="11">Cytoplasm</location>
    </subcellularLocation>
</comment>
<dbReference type="GO" id="GO:0019843">
    <property type="term" value="F:rRNA binding"/>
    <property type="evidence" value="ECO:0007669"/>
    <property type="project" value="UniProtKB-KW"/>
</dbReference>
<evidence type="ECO:0000256" key="11">
    <source>
        <dbReference type="HAMAP-Rule" id="MF_01469"/>
    </source>
</evidence>
<evidence type="ECO:0000256" key="6">
    <source>
        <dbReference type="ARBA" id="ARBA00022730"/>
    </source>
</evidence>
<dbReference type="Pfam" id="PF13331">
    <property type="entry name" value="DUF4093"/>
    <property type="match status" value="1"/>
</dbReference>
<evidence type="ECO:0000256" key="12">
    <source>
        <dbReference type="NCBIfam" id="TIGR00334"/>
    </source>
</evidence>
<accession>A0A096BVF6</accession>
<keyword evidence="15" id="KW-1185">Reference proteome</keyword>
<comment type="caution">
    <text evidence="14">The sequence shown here is derived from an EMBL/GenBank/DDBJ whole genome shotgun (WGS) entry which is preliminary data.</text>
</comment>
<comment type="function">
    <text evidence="11">Required for correct processing of both the 5' and 3' ends of 5S rRNA precursor. Cleaves both sides of a double-stranded region yielding mature 5S rRNA in one step.</text>
</comment>
<dbReference type="SMART" id="SM00493">
    <property type="entry name" value="TOPRIM"/>
    <property type="match status" value="1"/>
</dbReference>
<comment type="similarity">
    <text evidence="11">Belongs to the ribonuclease M5 family.</text>
</comment>
<gene>
    <name evidence="11" type="primary">rnmV</name>
    <name evidence="14" type="ORF">HMPREF0872_07400</name>
</gene>
<dbReference type="PANTHER" id="PTHR39156:SF1">
    <property type="entry name" value="RIBONUCLEASE M5"/>
    <property type="match status" value="1"/>
</dbReference>
<keyword evidence="4 11" id="KW-0540">Nuclease</keyword>
<dbReference type="Pfam" id="PF01751">
    <property type="entry name" value="Toprim"/>
    <property type="match status" value="1"/>
</dbReference>
<dbReference type="InterPro" id="IPR006171">
    <property type="entry name" value="TOPRIM_dom"/>
</dbReference>
<dbReference type="CDD" id="cd01027">
    <property type="entry name" value="TOPRIM_RNase_M5_like"/>
    <property type="match status" value="1"/>
</dbReference>
<dbReference type="GO" id="GO:0043822">
    <property type="term" value="F:ribonuclease M5 activity"/>
    <property type="evidence" value="ECO:0007669"/>
    <property type="project" value="UniProtKB-UniRule"/>
</dbReference>
<dbReference type="Gene3D" id="3.40.1360.10">
    <property type="match status" value="1"/>
</dbReference>
<dbReference type="AlphaFoldDB" id="A0A096BVF6"/>
<organism evidence="14 15">
    <name type="scientific">Veillonella montpellierensis DNF00314</name>
    <dbReference type="NCBI Taxonomy" id="1401067"/>
    <lineage>
        <taxon>Bacteria</taxon>
        <taxon>Bacillati</taxon>
        <taxon>Bacillota</taxon>
        <taxon>Negativicutes</taxon>
        <taxon>Veillonellales</taxon>
        <taxon>Veillonellaceae</taxon>
        <taxon>Veillonella</taxon>
    </lineage>
</organism>
<name>A0A096BVF6_9FIRM</name>
<feature type="domain" description="Toprim" evidence="13">
    <location>
        <begin position="3"/>
        <end position="90"/>
    </location>
</feature>
<dbReference type="EC" id="3.1.26.8" evidence="11 12"/>
<dbReference type="InterPro" id="IPR025156">
    <property type="entry name" value="RNase_M5_C"/>
</dbReference>
<dbReference type="GO" id="GO:0006364">
    <property type="term" value="P:rRNA processing"/>
    <property type="evidence" value="ECO:0007669"/>
    <property type="project" value="UniProtKB-UniRule"/>
</dbReference>
<evidence type="ECO:0000313" key="15">
    <source>
        <dbReference type="Proteomes" id="UP000029628"/>
    </source>
</evidence>
<evidence type="ECO:0000256" key="5">
    <source>
        <dbReference type="ARBA" id="ARBA00022723"/>
    </source>
</evidence>
<dbReference type="RefSeq" id="WP_038153011.1">
    <property type="nucleotide sequence ID" value="NZ_JRNT01000029.1"/>
</dbReference>
<sequence length="177" mass="19967">MLKEVIVVEGKSDVQRILQAVEADCIITEGFNLHKRQLDKIRVAYEKRGIIILTDPDYAGERIRRFLAKRFPQAQHAFVPREEAFANDDIGIEQASPEAICKALSVLHTHSMTSSNEFSMTDLVAHELIGADNSVHRRTQLGAALGIGYGNGKQFLYRLNHYGISRQDFETAIRDIE</sequence>
<dbReference type="InterPro" id="IPR034141">
    <property type="entry name" value="TOPRIM_RNase_M5-like"/>
</dbReference>
<dbReference type="NCBIfam" id="TIGR00334">
    <property type="entry name" value="5S_RNA_mat_M5"/>
    <property type="match status" value="1"/>
</dbReference>
<dbReference type="PROSITE" id="PS50880">
    <property type="entry name" value="TOPRIM"/>
    <property type="match status" value="1"/>
</dbReference>
<comment type="catalytic activity">
    <reaction evidence="11">
        <text>Endonucleolytic cleavage of RNA, removing 21 and 42 nucleotides, respectively, from the 5'- and 3'-termini of a 5S-rRNA precursor.</text>
        <dbReference type="EC" id="3.1.26.8"/>
    </reaction>
</comment>
<dbReference type="SUPFAM" id="SSF110455">
    <property type="entry name" value="Toprim domain"/>
    <property type="match status" value="1"/>
</dbReference>
<evidence type="ECO:0000256" key="9">
    <source>
        <dbReference type="ARBA" id="ARBA00022842"/>
    </source>
</evidence>
<keyword evidence="6 11" id="KW-0699">rRNA-binding</keyword>
<dbReference type="HAMAP" id="MF_01469">
    <property type="entry name" value="RNase_M5"/>
    <property type="match status" value="1"/>
</dbReference>
<evidence type="ECO:0000256" key="7">
    <source>
        <dbReference type="ARBA" id="ARBA00022759"/>
    </source>
</evidence>
<evidence type="ECO:0000313" key="14">
    <source>
        <dbReference type="EMBL" id="KGF46712.1"/>
    </source>
</evidence>
<evidence type="ECO:0000256" key="3">
    <source>
        <dbReference type="ARBA" id="ARBA00022552"/>
    </source>
</evidence>
<protein>
    <recommendedName>
        <fullName evidence="11 12">Ribonuclease M5</fullName>
        <ecNumber evidence="11 12">3.1.26.8</ecNumber>
    </recommendedName>
    <alternativeName>
        <fullName evidence="11">RNase M5</fullName>
    </alternativeName>
    <alternativeName>
        <fullName evidence="11">Ribosomal RNA terminal maturase M5</fullName>
    </alternativeName>
</protein>
<dbReference type="Proteomes" id="UP000029628">
    <property type="component" value="Unassembled WGS sequence"/>
</dbReference>
<keyword evidence="10 11" id="KW-0694">RNA-binding</keyword>
<keyword evidence="1 11" id="KW-0963">Cytoplasm</keyword>
<dbReference type="InterPro" id="IPR004466">
    <property type="entry name" value="RNase_M5"/>
</dbReference>
<dbReference type="eggNOG" id="COG1658">
    <property type="taxonomic scope" value="Bacteria"/>
</dbReference>
<evidence type="ECO:0000256" key="2">
    <source>
        <dbReference type="ARBA" id="ARBA00022517"/>
    </source>
</evidence>
<evidence type="ECO:0000256" key="4">
    <source>
        <dbReference type="ARBA" id="ARBA00022722"/>
    </source>
</evidence>
<keyword evidence="7 11" id="KW-0255">Endonuclease</keyword>